<keyword evidence="1" id="KW-0472">Membrane</keyword>
<dbReference type="InterPro" id="IPR005572">
    <property type="entry name" value="Anti-sigma_E_RseA_N"/>
</dbReference>
<name>A0A382XVD0_9ZZZZ</name>
<dbReference type="PANTHER" id="PTHR38104">
    <property type="match status" value="1"/>
</dbReference>
<dbReference type="Gene3D" id="1.10.10.880">
    <property type="entry name" value="Anti sigma-E protein RseA, N-terminal domain"/>
    <property type="match status" value="1"/>
</dbReference>
<dbReference type="SUPFAM" id="SSF89069">
    <property type="entry name" value="N-terminal, cytoplasmic domain of anti-sigmaE factor RseA"/>
    <property type="match status" value="1"/>
</dbReference>
<evidence type="ECO:0000313" key="3">
    <source>
        <dbReference type="EMBL" id="SVD74625.1"/>
    </source>
</evidence>
<proteinExistence type="predicted"/>
<feature type="domain" description="Anti sigma-E protein RseA N-terminal" evidence="2">
    <location>
        <begin position="6"/>
        <end position="82"/>
    </location>
</feature>
<keyword evidence="1" id="KW-0812">Transmembrane</keyword>
<keyword evidence="1" id="KW-1133">Transmembrane helix</keyword>
<evidence type="ECO:0000256" key="1">
    <source>
        <dbReference type="SAM" id="Phobius"/>
    </source>
</evidence>
<protein>
    <recommendedName>
        <fullName evidence="2">Anti sigma-E protein RseA N-terminal domain-containing protein</fullName>
    </recommendedName>
</protein>
<dbReference type="CDD" id="cd16328">
    <property type="entry name" value="RseA_N"/>
    <property type="match status" value="1"/>
</dbReference>
<organism evidence="3">
    <name type="scientific">marine metagenome</name>
    <dbReference type="NCBI Taxonomy" id="408172"/>
    <lineage>
        <taxon>unclassified sequences</taxon>
        <taxon>metagenomes</taxon>
        <taxon>ecological metagenomes</taxon>
    </lineage>
</organism>
<dbReference type="PANTHER" id="PTHR38104:SF1">
    <property type="entry name" value="ANTI-SIGMA-E FACTOR RSEA"/>
    <property type="match status" value="1"/>
</dbReference>
<dbReference type="InterPro" id="IPR052383">
    <property type="entry name" value="Anti-sigma-E_RseA-like"/>
</dbReference>
<dbReference type="GO" id="GO:0016989">
    <property type="term" value="F:sigma factor antagonist activity"/>
    <property type="evidence" value="ECO:0007669"/>
    <property type="project" value="InterPro"/>
</dbReference>
<sequence length="112" mass="12113">VTVTNKESLSALIDGEASEIEVHRLVREFGSDDSLAASWLIYQQVRTTVRTEQGALGPDYHRQLFDRISQAIQEEDEHQVAVDNKSGAGPLLAGAIAIAACLVVAVFLGVHK</sequence>
<evidence type="ECO:0000259" key="2">
    <source>
        <dbReference type="Pfam" id="PF03872"/>
    </source>
</evidence>
<dbReference type="InterPro" id="IPR036147">
    <property type="entry name" value="Anti-sigma_E_RseA_N_sf"/>
</dbReference>
<feature type="transmembrane region" description="Helical" evidence="1">
    <location>
        <begin position="91"/>
        <end position="110"/>
    </location>
</feature>
<dbReference type="AlphaFoldDB" id="A0A382XVD0"/>
<accession>A0A382XVD0</accession>
<dbReference type="EMBL" id="UINC01170536">
    <property type="protein sequence ID" value="SVD74625.1"/>
    <property type="molecule type" value="Genomic_DNA"/>
</dbReference>
<gene>
    <name evidence="3" type="ORF">METZ01_LOCUS427479</name>
</gene>
<feature type="non-terminal residue" evidence="3">
    <location>
        <position position="1"/>
    </location>
</feature>
<feature type="non-terminal residue" evidence="3">
    <location>
        <position position="112"/>
    </location>
</feature>
<reference evidence="3" key="1">
    <citation type="submission" date="2018-05" db="EMBL/GenBank/DDBJ databases">
        <authorList>
            <person name="Lanie J.A."/>
            <person name="Ng W.-L."/>
            <person name="Kazmierczak K.M."/>
            <person name="Andrzejewski T.M."/>
            <person name="Davidsen T.M."/>
            <person name="Wayne K.J."/>
            <person name="Tettelin H."/>
            <person name="Glass J.I."/>
            <person name="Rusch D."/>
            <person name="Podicherti R."/>
            <person name="Tsui H.-C.T."/>
            <person name="Winkler M.E."/>
        </authorList>
    </citation>
    <scope>NUCLEOTIDE SEQUENCE</scope>
</reference>
<dbReference type="Pfam" id="PF03872">
    <property type="entry name" value="RseA_N"/>
    <property type="match status" value="1"/>
</dbReference>